<protein>
    <submittedName>
        <fullName evidence="1">Uncharacterized protein</fullName>
    </submittedName>
</protein>
<organism evidence="1 2">
    <name type="scientific">Wolfiporia cocos (strain MD-104)</name>
    <name type="common">Brown rot fungus</name>
    <dbReference type="NCBI Taxonomy" id="742152"/>
    <lineage>
        <taxon>Eukaryota</taxon>
        <taxon>Fungi</taxon>
        <taxon>Dikarya</taxon>
        <taxon>Basidiomycota</taxon>
        <taxon>Agaricomycotina</taxon>
        <taxon>Agaricomycetes</taxon>
        <taxon>Polyporales</taxon>
        <taxon>Phaeolaceae</taxon>
        <taxon>Wolfiporia</taxon>
    </lineage>
</organism>
<evidence type="ECO:0000313" key="1">
    <source>
        <dbReference type="EMBL" id="PCH41284.1"/>
    </source>
</evidence>
<sequence>MTWIRLQVTDPWLSTSPWFASSFLAYRTPRGDQCERTHHRLSGQAFNREERERSALWLLHAADAVDQCEDQIHISTFTSNKAVRL</sequence>
<name>A0A2H3JX30_WOLCO</name>
<dbReference type="Proteomes" id="UP000218811">
    <property type="component" value="Unassembled WGS sequence"/>
</dbReference>
<accession>A0A2H3JX30</accession>
<dbReference type="EMBL" id="KB468113">
    <property type="protein sequence ID" value="PCH41284.1"/>
    <property type="molecule type" value="Genomic_DNA"/>
</dbReference>
<reference evidence="1 2" key="1">
    <citation type="journal article" date="2012" name="Science">
        <title>The Paleozoic origin of enzymatic lignin decomposition reconstructed from 31 fungal genomes.</title>
        <authorList>
            <person name="Floudas D."/>
            <person name="Binder M."/>
            <person name="Riley R."/>
            <person name="Barry K."/>
            <person name="Blanchette R.A."/>
            <person name="Henrissat B."/>
            <person name="Martinez A.T."/>
            <person name="Otillar R."/>
            <person name="Spatafora J.W."/>
            <person name="Yadav J.S."/>
            <person name="Aerts A."/>
            <person name="Benoit I."/>
            <person name="Boyd A."/>
            <person name="Carlson A."/>
            <person name="Copeland A."/>
            <person name="Coutinho P.M."/>
            <person name="de Vries R.P."/>
            <person name="Ferreira P."/>
            <person name="Findley K."/>
            <person name="Foster B."/>
            <person name="Gaskell J."/>
            <person name="Glotzer D."/>
            <person name="Gorecki P."/>
            <person name="Heitman J."/>
            <person name="Hesse C."/>
            <person name="Hori C."/>
            <person name="Igarashi K."/>
            <person name="Jurgens J.A."/>
            <person name="Kallen N."/>
            <person name="Kersten P."/>
            <person name="Kohler A."/>
            <person name="Kuees U."/>
            <person name="Kumar T.K.A."/>
            <person name="Kuo A."/>
            <person name="LaButti K."/>
            <person name="Larrondo L.F."/>
            <person name="Lindquist E."/>
            <person name="Ling A."/>
            <person name="Lombard V."/>
            <person name="Lucas S."/>
            <person name="Lundell T."/>
            <person name="Martin R."/>
            <person name="McLaughlin D.J."/>
            <person name="Morgenstern I."/>
            <person name="Morin E."/>
            <person name="Murat C."/>
            <person name="Nagy L.G."/>
            <person name="Nolan M."/>
            <person name="Ohm R.A."/>
            <person name="Patyshakuliyeva A."/>
            <person name="Rokas A."/>
            <person name="Ruiz-Duenas F.J."/>
            <person name="Sabat G."/>
            <person name="Salamov A."/>
            <person name="Samejima M."/>
            <person name="Schmutz J."/>
            <person name="Slot J.C."/>
            <person name="St John F."/>
            <person name="Stenlid J."/>
            <person name="Sun H."/>
            <person name="Sun S."/>
            <person name="Syed K."/>
            <person name="Tsang A."/>
            <person name="Wiebenga A."/>
            <person name="Young D."/>
            <person name="Pisabarro A."/>
            <person name="Eastwood D.C."/>
            <person name="Martin F."/>
            <person name="Cullen D."/>
            <person name="Grigoriev I.V."/>
            <person name="Hibbett D.S."/>
        </authorList>
    </citation>
    <scope>NUCLEOTIDE SEQUENCE [LARGE SCALE GENOMIC DNA]</scope>
    <source>
        <strain evidence="1 2">MD-104</strain>
    </source>
</reference>
<gene>
    <name evidence="1" type="ORF">WOLCODRAFT_137295</name>
</gene>
<evidence type="ECO:0000313" key="2">
    <source>
        <dbReference type="Proteomes" id="UP000218811"/>
    </source>
</evidence>
<dbReference type="AlphaFoldDB" id="A0A2H3JX30"/>
<proteinExistence type="predicted"/>
<keyword evidence="2" id="KW-1185">Reference proteome</keyword>